<evidence type="ECO:0000256" key="1">
    <source>
        <dbReference type="ARBA" id="ARBA00004651"/>
    </source>
</evidence>
<evidence type="ECO:0000256" key="2">
    <source>
        <dbReference type="ARBA" id="ARBA00006679"/>
    </source>
</evidence>
<accession>A0A396SA30</accession>
<gene>
    <name evidence="8" type="ORF">D1B33_08945</name>
</gene>
<dbReference type="OrthoDB" id="886570at2"/>
<keyword evidence="4 7" id="KW-0812">Transmembrane</keyword>
<comment type="caution">
    <text evidence="8">The sequence shown here is derived from an EMBL/GenBank/DDBJ whole genome shotgun (WGS) entry which is preliminary data.</text>
</comment>
<comment type="similarity">
    <text evidence="2">Belongs to the DoxX family.</text>
</comment>
<comment type="subcellular location">
    <subcellularLocation>
        <location evidence="1">Cell membrane</location>
        <topology evidence="1">Multi-pass membrane protein</topology>
    </subcellularLocation>
</comment>
<feature type="transmembrane region" description="Helical" evidence="7">
    <location>
        <begin position="6"/>
        <end position="27"/>
    </location>
</feature>
<dbReference type="AlphaFoldDB" id="A0A396SA30"/>
<evidence type="ECO:0000256" key="7">
    <source>
        <dbReference type="SAM" id="Phobius"/>
    </source>
</evidence>
<keyword evidence="5 7" id="KW-1133">Transmembrane helix</keyword>
<evidence type="ECO:0000313" key="9">
    <source>
        <dbReference type="Proteomes" id="UP000265692"/>
    </source>
</evidence>
<name>A0A396SA30_9BACL</name>
<evidence type="ECO:0000256" key="4">
    <source>
        <dbReference type="ARBA" id="ARBA00022692"/>
    </source>
</evidence>
<dbReference type="Proteomes" id="UP000265692">
    <property type="component" value="Unassembled WGS sequence"/>
</dbReference>
<sequence>MYKYEIGAFFLRVVLGGIFLIHGVIKFQKGISETITRFAEYGIPYSELVGYGVAGIELLGGFFLIIGFSTRFIASLMIGIMAGAIYFVKGELGFLDGFEYNAALIAMSLYLVISGSTMMSLDKLFAEKEKEKVSKGKIQFRS</sequence>
<evidence type="ECO:0000256" key="3">
    <source>
        <dbReference type="ARBA" id="ARBA00022475"/>
    </source>
</evidence>
<dbReference type="PANTHER" id="PTHR33452">
    <property type="entry name" value="OXIDOREDUCTASE CATD-RELATED"/>
    <property type="match status" value="1"/>
</dbReference>
<feature type="transmembrane region" description="Helical" evidence="7">
    <location>
        <begin position="72"/>
        <end position="88"/>
    </location>
</feature>
<dbReference type="GO" id="GO:0005886">
    <property type="term" value="C:plasma membrane"/>
    <property type="evidence" value="ECO:0007669"/>
    <property type="project" value="UniProtKB-SubCell"/>
</dbReference>
<keyword evidence="6 7" id="KW-0472">Membrane</keyword>
<protein>
    <submittedName>
        <fullName evidence="8">DoxX family protein</fullName>
    </submittedName>
</protein>
<dbReference type="InterPro" id="IPR051907">
    <property type="entry name" value="DoxX-like_oxidoreductase"/>
</dbReference>
<feature type="transmembrane region" description="Helical" evidence="7">
    <location>
        <begin position="48"/>
        <end position="66"/>
    </location>
</feature>
<proteinExistence type="inferred from homology"/>
<evidence type="ECO:0000313" key="8">
    <source>
        <dbReference type="EMBL" id="RHW37641.1"/>
    </source>
</evidence>
<keyword evidence="9" id="KW-1185">Reference proteome</keyword>
<organism evidence="8 9">
    <name type="scientific">Ureibacillus yapensis</name>
    <dbReference type="NCBI Taxonomy" id="2304605"/>
    <lineage>
        <taxon>Bacteria</taxon>
        <taxon>Bacillati</taxon>
        <taxon>Bacillota</taxon>
        <taxon>Bacilli</taxon>
        <taxon>Bacillales</taxon>
        <taxon>Caryophanaceae</taxon>
        <taxon>Ureibacillus</taxon>
    </lineage>
</organism>
<dbReference type="InterPro" id="IPR032808">
    <property type="entry name" value="DoxX"/>
</dbReference>
<dbReference type="EMBL" id="QWEI01000003">
    <property type="protein sequence ID" value="RHW37641.1"/>
    <property type="molecule type" value="Genomic_DNA"/>
</dbReference>
<dbReference type="RefSeq" id="WP_118876027.1">
    <property type="nucleotide sequence ID" value="NZ_QWEI01000003.1"/>
</dbReference>
<keyword evidence="3" id="KW-1003">Cell membrane</keyword>
<dbReference type="PANTHER" id="PTHR33452:SF1">
    <property type="entry name" value="INNER MEMBRANE PROTEIN YPHA-RELATED"/>
    <property type="match status" value="1"/>
</dbReference>
<evidence type="ECO:0000256" key="6">
    <source>
        <dbReference type="ARBA" id="ARBA00023136"/>
    </source>
</evidence>
<feature type="transmembrane region" description="Helical" evidence="7">
    <location>
        <begin position="100"/>
        <end position="121"/>
    </location>
</feature>
<evidence type="ECO:0000256" key="5">
    <source>
        <dbReference type="ARBA" id="ARBA00022989"/>
    </source>
</evidence>
<reference evidence="8 9" key="1">
    <citation type="submission" date="2018-08" db="EMBL/GenBank/DDBJ databases">
        <title>Lysinibacillus sp. YLB-03 draft genome sequence.</title>
        <authorList>
            <person name="Yu L."/>
        </authorList>
    </citation>
    <scope>NUCLEOTIDE SEQUENCE [LARGE SCALE GENOMIC DNA]</scope>
    <source>
        <strain evidence="8 9">YLB-03</strain>
    </source>
</reference>
<dbReference type="Pfam" id="PF07681">
    <property type="entry name" value="DoxX"/>
    <property type="match status" value="1"/>
</dbReference>